<gene>
    <name evidence="2" type="ORF">PIIN_09260</name>
</gene>
<reference evidence="2 3" key="1">
    <citation type="journal article" date="2011" name="PLoS Pathog.">
        <title>Endophytic Life Strategies Decoded by Genome and Transcriptome Analyses of the Mutualistic Root Symbiont Piriformospora indica.</title>
        <authorList>
            <person name="Zuccaro A."/>
            <person name="Lahrmann U."/>
            <person name="Guldener U."/>
            <person name="Langen G."/>
            <person name="Pfiffi S."/>
            <person name="Biedenkopf D."/>
            <person name="Wong P."/>
            <person name="Samans B."/>
            <person name="Grimm C."/>
            <person name="Basiewicz M."/>
            <person name="Murat C."/>
            <person name="Martin F."/>
            <person name="Kogel K.H."/>
        </authorList>
    </citation>
    <scope>NUCLEOTIDE SEQUENCE [LARGE SCALE GENOMIC DNA]</scope>
    <source>
        <strain evidence="2 3">DSM 11827</strain>
    </source>
</reference>
<dbReference type="Proteomes" id="UP000007148">
    <property type="component" value="Unassembled WGS sequence"/>
</dbReference>
<dbReference type="InterPro" id="IPR045063">
    <property type="entry name" value="Dynamin_N"/>
</dbReference>
<protein>
    <recommendedName>
        <fullName evidence="1">Dynamin N-terminal domain-containing protein</fullName>
    </recommendedName>
</protein>
<name>G4TVD3_SERID</name>
<evidence type="ECO:0000313" key="3">
    <source>
        <dbReference type="Proteomes" id="UP000007148"/>
    </source>
</evidence>
<keyword evidence="3" id="KW-1185">Reference proteome</keyword>
<dbReference type="OMA" id="FWPASIN"/>
<dbReference type="AlphaFoldDB" id="G4TVD3"/>
<dbReference type="SUPFAM" id="SSF52540">
    <property type="entry name" value="P-loop containing nucleoside triphosphate hydrolases"/>
    <property type="match status" value="1"/>
</dbReference>
<accession>G4TVD3</accession>
<dbReference type="InterPro" id="IPR027417">
    <property type="entry name" value="P-loop_NTPase"/>
</dbReference>
<dbReference type="InParanoid" id="G4TVD3"/>
<comment type="caution">
    <text evidence="2">The sequence shown here is derived from an EMBL/GenBank/DDBJ whole genome shotgun (WGS) entry which is preliminary data.</text>
</comment>
<dbReference type="HOGENOM" id="CLU_351641_0_0_1"/>
<dbReference type="EMBL" id="CAFZ01000423">
    <property type="protein sequence ID" value="CCA75276.1"/>
    <property type="molecule type" value="Genomic_DNA"/>
</dbReference>
<dbReference type="Pfam" id="PF00350">
    <property type="entry name" value="Dynamin_N"/>
    <property type="match status" value="1"/>
</dbReference>
<evidence type="ECO:0000313" key="2">
    <source>
        <dbReference type="EMBL" id="CCA75276.1"/>
    </source>
</evidence>
<feature type="domain" description="Dynamin N-terminal" evidence="1">
    <location>
        <begin position="188"/>
        <end position="337"/>
    </location>
</feature>
<evidence type="ECO:0000259" key="1">
    <source>
        <dbReference type="Pfam" id="PF00350"/>
    </source>
</evidence>
<sequence>MDDVSTALVDVVSPEPLPNAEEIMRQLSARLRTARRAFGSACKHLDQLQHPPPIPRAYNRKHGTNNLLTSGFWDSPFAVDSGANLYNPVDGVAKVYKESMVQLGHDWAEEFLNQLDVQQIQDAAVVNATAALFRQLWNRTSDALWACDLHWPTQGAPAASLYAKLVDQLDQNLRDSLLRQETEIHSAVFVGLHGSGKSSLINAIIGCDVLPTGVGVTTLMPCRIVHDRATPNPELHLDAPPFNQIIHEIREHLVKSPGDMEEFNIKASTLEEVPSVTTGIQNINKTLARAHDLIRISVELGIGYQGTTMKDWATIKLRFPNFPDEPLPGNYEIIDIPDYWTVFARETIRQASIVVAVVSAISYLGGAWKTLPGVIAGGTNLRATIVIVTMMDMLKTLTLTWESQPRDLRRAFWPASINSAAPSGIYLECSVRDGLVLNEFSAHASPPSPRRSPKSEFQELSKGKFGAAFGLLYPADTDHWHKTYADDGWSGALRKASAASIASNLDATIQTVIRVLKGTSSAFNPFEEIKGLSLQLRKIFALVEKRLATLRLLANVGDDLRLRHDEFQRKGEQFLFKWKEQQESPESVYDVLAKQSTRLVRDVSASYLHPTTDVVSTTLNIRLRTEDILEFETVADIDQFIESAQGMLSQQLFDLQTRLKALQEDEENSDLLDLLVEDLKRRFSEGDAFEKPLPPVVDFQLYTKAIEVNRDRASEYKQTQQMVWQRLSRKAKPPVDLASASRLLRALVAVIAIVPFTIKFPFIKETTTRYLLDLAGLRDALQIEFVRPWSDQFQWRWNKH</sequence>
<organism evidence="2 3">
    <name type="scientific">Serendipita indica (strain DSM 11827)</name>
    <name type="common">Root endophyte fungus</name>
    <name type="synonym">Piriformospora indica</name>
    <dbReference type="NCBI Taxonomy" id="1109443"/>
    <lineage>
        <taxon>Eukaryota</taxon>
        <taxon>Fungi</taxon>
        <taxon>Dikarya</taxon>
        <taxon>Basidiomycota</taxon>
        <taxon>Agaricomycotina</taxon>
        <taxon>Agaricomycetes</taxon>
        <taxon>Sebacinales</taxon>
        <taxon>Serendipitaceae</taxon>
        <taxon>Serendipita</taxon>
    </lineage>
</organism>
<dbReference type="Gene3D" id="3.40.50.300">
    <property type="entry name" value="P-loop containing nucleotide triphosphate hydrolases"/>
    <property type="match status" value="1"/>
</dbReference>
<proteinExistence type="predicted"/>
<dbReference type="OrthoDB" id="3598281at2759"/>